<name>A0ABP7N610_9GAMM</name>
<evidence type="ECO:0000259" key="6">
    <source>
        <dbReference type="PROSITE" id="PS50893"/>
    </source>
</evidence>
<organism evidence="7 8">
    <name type="scientific">Litoribacillus peritrichatus</name>
    <dbReference type="NCBI Taxonomy" id="718191"/>
    <lineage>
        <taxon>Bacteria</taxon>
        <taxon>Pseudomonadati</taxon>
        <taxon>Pseudomonadota</taxon>
        <taxon>Gammaproteobacteria</taxon>
        <taxon>Oceanospirillales</taxon>
        <taxon>Oceanospirillaceae</taxon>
        <taxon>Litoribacillus</taxon>
    </lineage>
</organism>
<dbReference type="PROSITE" id="PS00211">
    <property type="entry name" value="ABC_TRANSPORTER_1"/>
    <property type="match status" value="1"/>
</dbReference>
<dbReference type="SUPFAM" id="SSF52540">
    <property type="entry name" value="P-loop containing nucleoside triphosphate hydrolases"/>
    <property type="match status" value="1"/>
</dbReference>
<dbReference type="InterPro" id="IPR027417">
    <property type="entry name" value="P-loop_NTPase"/>
</dbReference>
<keyword evidence="4" id="KW-1278">Translocase</keyword>
<dbReference type="PANTHER" id="PTHR42794">
    <property type="entry name" value="HEMIN IMPORT ATP-BINDING PROTEIN HMUV"/>
    <property type="match status" value="1"/>
</dbReference>
<dbReference type="RefSeq" id="WP_344799988.1">
    <property type="nucleotide sequence ID" value="NZ_BAABBN010000012.1"/>
</dbReference>
<dbReference type="SMART" id="SM00382">
    <property type="entry name" value="AAA"/>
    <property type="match status" value="1"/>
</dbReference>
<dbReference type="PANTHER" id="PTHR42794:SF1">
    <property type="entry name" value="HEMIN IMPORT ATP-BINDING PROTEIN HMUV"/>
    <property type="match status" value="1"/>
</dbReference>
<keyword evidence="3" id="KW-0067">ATP-binding</keyword>
<comment type="function">
    <text evidence="5">Part of the ABC transporter complex HmuTUV involved in hemin import. Responsible for energy coupling to the transport system.</text>
</comment>
<protein>
    <recommendedName>
        <fullName evidence="6">ABC transporter domain-containing protein</fullName>
    </recommendedName>
</protein>
<evidence type="ECO:0000256" key="4">
    <source>
        <dbReference type="ARBA" id="ARBA00022967"/>
    </source>
</evidence>
<keyword evidence="1" id="KW-0813">Transport</keyword>
<dbReference type="CDD" id="cd03214">
    <property type="entry name" value="ABC_Iron-Siderophores_B12_Hemin"/>
    <property type="match status" value="1"/>
</dbReference>
<dbReference type="PROSITE" id="PS50893">
    <property type="entry name" value="ABC_TRANSPORTER_2"/>
    <property type="match status" value="1"/>
</dbReference>
<evidence type="ECO:0000256" key="1">
    <source>
        <dbReference type="ARBA" id="ARBA00022448"/>
    </source>
</evidence>
<dbReference type="InterPro" id="IPR003439">
    <property type="entry name" value="ABC_transporter-like_ATP-bd"/>
</dbReference>
<keyword evidence="8" id="KW-1185">Reference proteome</keyword>
<feature type="domain" description="ABC transporter" evidence="6">
    <location>
        <begin position="22"/>
        <end position="258"/>
    </location>
</feature>
<dbReference type="EMBL" id="BAABBN010000012">
    <property type="protein sequence ID" value="GAA3936262.1"/>
    <property type="molecule type" value="Genomic_DNA"/>
</dbReference>
<dbReference type="Pfam" id="PF00005">
    <property type="entry name" value="ABC_tran"/>
    <property type="match status" value="1"/>
</dbReference>
<dbReference type="Proteomes" id="UP001501565">
    <property type="component" value="Unassembled WGS sequence"/>
</dbReference>
<gene>
    <name evidence="7" type="ORF">GCM10022277_35880</name>
</gene>
<dbReference type="InterPro" id="IPR017871">
    <property type="entry name" value="ABC_transporter-like_CS"/>
</dbReference>
<sequence length="284" mass="31334">MTSKNAPLLSCTKLTFSYPKNVVLDNISLEFGIQSQHLNAQENNKTSGEFVGLIGANGAGKSTLLKLLTGISKPNQGEVTLSGASLKTFKRKLIAQYISFVPQDTSIDYAFSVREVVAMGRHPHLKSFEPEGEYDQSRIMHAMEKTDLLKMADRSVTELSGGERQRVFIARALAQETPILILDEPTASLDLCHQLEVLALLKTLAREGHVIITAIHDLNMAARFCDRLIILANQQVVADGKPEEILTESHLRQHFSVEARVDKSDEDGFIRITALQPVSHICSA</sequence>
<evidence type="ECO:0000256" key="2">
    <source>
        <dbReference type="ARBA" id="ARBA00022741"/>
    </source>
</evidence>
<keyword evidence="2" id="KW-0547">Nucleotide-binding</keyword>
<comment type="caution">
    <text evidence="7">The sequence shown here is derived from an EMBL/GenBank/DDBJ whole genome shotgun (WGS) entry which is preliminary data.</text>
</comment>
<accession>A0ABP7N610</accession>
<dbReference type="Gene3D" id="3.40.50.300">
    <property type="entry name" value="P-loop containing nucleotide triphosphate hydrolases"/>
    <property type="match status" value="1"/>
</dbReference>
<evidence type="ECO:0000313" key="7">
    <source>
        <dbReference type="EMBL" id="GAA3936262.1"/>
    </source>
</evidence>
<evidence type="ECO:0000256" key="3">
    <source>
        <dbReference type="ARBA" id="ARBA00022840"/>
    </source>
</evidence>
<proteinExistence type="predicted"/>
<evidence type="ECO:0000313" key="8">
    <source>
        <dbReference type="Proteomes" id="UP001501565"/>
    </source>
</evidence>
<reference evidence="8" key="1">
    <citation type="journal article" date="2019" name="Int. J. Syst. Evol. Microbiol.">
        <title>The Global Catalogue of Microorganisms (GCM) 10K type strain sequencing project: providing services to taxonomists for standard genome sequencing and annotation.</title>
        <authorList>
            <consortium name="The Broad Institute Genomics Platform"/>
            <consortium name="The Broad Institute Genome Sequencing Center for Infectious Disease"/>
            <person name="Wu L."/>
            <person name="Ma J."/>
        </authorList>
    </citation>
    <scope>NUCLEOTIDE SEQUENCE [LARGE SCALE GENOMIC DNA]</scope>
    <source>
        <strain evidence="8">JCM 17551</strain>
    </source>
</reference>
<evidence type="ECO:0000256" key="5">
    <source>
        <dbReference type="ARBA" id="ARBA00037066"/>
    </source>
</evidence>
<dbReference type="InterPro" id="IPR003593">
    <property type="entry name" value="AAA+_ATPase"/>
</dbReference>